<gene>
    <name evidence="1" type="ORF">TNIN_259521</name>
</gene>
<proteinExistence type="predicted"/>
<comment type="caution">
    <text evidence="1">The sequence shown here is derived from an EMBL/GenBank/DDBJ whole genome shotgun (WGS) entry which is preliminary data.</text>
</comment>
<organism evidence="1 2">
    <name type="scientific">Trichonephila inaurata madagascariensis</name>
    <dbReference type="NCBI Taxonomy" id="2747483"/>
    <lineage>
        <taxon>Eukaryota</taxon>
        <taxon>Metazoa</taxon>
        <taxon>Ecdysozoa</taxon>
        <taxon>Arthropoda</taxon>
        <taxon>Chelicerata</taxon>
        <taxon>Arachnida</taxon>
        <taxon>Araneae</taxon>
        <taxon>Araneomorphae</taxon>
        <taxon>Entelegynae</taxon>
        <taxon>Araneoidea</taxon>
        <taxon>Nephilidae</taxon>
        <taxon>Trichonephila</taxon>
        <taxon>Trichonephila inaurata</taxon>
    </lineage>
</organism>
<accession>A0A8X6MB36</accession>
<dbReference type="OrthoDB" id="10438892at2759"/>
<protein>
    <submittedName>
        <fullName evidence="1">Uncharacterized protein</fullName>
    </submittedName>
</protein>
<dbReference type="AlphaFoldDB" id="A0A8X6MB36"/>
<name>A0A8X6MB36_9ARAC</name>
<sequence>MFDCKKKGHWRRCGVNRGRSSLRNDDAENVVRRNALGKRTLMPLFADDAIASDNETVHSFFRAEEQTKLSRQRNFILKFYWKTENISEVQKQFSKEMHKSDEISLGKQKLLRMPKRTLLEDHQLHKRNRSNSEKFHLSPRKSVSQAAWETRVPKSSFYLILMRAQ</sequence>
<dbReference type="Proteomes" id="UP000886998">
    <property type="component" value="Unassembled WGS sequence"/>
</dbReference>
<evidence type="ECO:0000313" key="1">
    <source>
        <dbReference type="EMBL" id="GFS40865.1"/>
    </source>
</evidence>
<reference evidence="1" key="1">
    <citation type="submission" date="2020-08" db="EMBL/GenBank/DDBJ databases">
        <title>Multicomponent nature underlies the extraordinary mechanical properties of spider dragline silk.</title>
        <authorList>
            <person name="Kono N."/>
            <person name="Nakamura H."/>
            <person name="Mori M."/>
            <person name="Yoshida Y."/>
            <person name="Ohtoshi R."/>
            <person name="Malay A.D."/>
            <person name="Moran D.A.P."/>
            <person name="Tomita M."/>
            <person name="Numata K."/>
            <person name="Arakawa K."/>
        </authorList>
    </citation>
    <scope>NUCLEOTIDE SEQUENCE</scope>
</reference>
<dbReference type="EMBL" id="BMAV01025359">
    <property type="protein sequence ID" value="GFS40865.1"/>
    <property type="molecule type" value="Genomic_DNA"/>
</dbReference>
<keyword evidence="2" id="KW-1185">Reference proteome</keyword>
<evidence type="ECO:0000313" key="2">
    <source>
        <dbReference type="Proteomes" id="UP000886998"/>
    </source>
</evidence>